<evidence type="ECO:0000256" key="8">
    <source>
        <dbReference type="ARBA" id="ARBA00022970"/>
    </source>
</evidence>
<comment type="similarity">
    <text evidence="2">Belongs to the ABC transporter superfamily.</text>
</comment>
<dbReference type="InterPro" id="IPR030679">
    <property type="entry name" value="ABC_ATPase_HisP-typ"/>
</dbReference>
<dbReference type="Pfam" id="PF00005">
    <property type="entry name" value="ABC_tran"/>
    <property type="match status" value="1"/>
</dbReference>
<name>Q13ZF0_PARXL</name>
<dbReference type="InterPro" id="IPR050086">
    <property type="entry name" value="MetN_ABC_transporter-like"/>
</dbReference>
<dbReference type="InterPro" id="IPR003593">
    <property type="entry name" value="AAA+_ATPase"/>
</dbReference>
<dbReference type="RefSeq" id="WP_011488182.1">
    <property type="nucleotide sequence ID" value="NC_007951.1"/>
</dbReference>
<dbReference type="PATRIC" id="fig|266265.5.peg.2098"/>
<evidence type="ECO:0000256" key="1">
    <source>
        <dbReference type="ARBA" id="ARBA00004202"/>
    </source>
</evidence>
<comment type="subcellular location">
    <subcellularLocation>
        <location evidence="1">Cell membrane</location>
        <topology evidence="1">Peripheral membrane protein</topology>
    </subcellularLocation>
</comment>
<organism evidence="11 12">
    <name type="scientific">Paraburkholderia xenovorans (strain LB400)</name>
    <dbReference type="NCBI Taxonomy" id="266265"/>
    <lineage>
        <taxon>Bacteria</taxon>
        <taxon>Pseudomonadati</taxon>
        <taxon>Pseudomonadota</taxon>
        <taxon>Betaproteobacteria</taxon>
        <taxon>Burkholderiales</taxon>
        <taxon>Burkholderiaceae</taxon>
        <taxon>Paraburkholderia</taxon>
    </lineage>
</organism>
<dbReference type="AlphaFoldDB" id="Q13ZF0"/>
<dbReference type="eggNOG" id="COG1126">
    <property type="taxonomic scope" value="Bacteria"/>
</dbReference>
<dbReference type="PROSITE" id="PS50893">
    <property type="entry name" value="ABC_TRANSPORTER_2"/>
    <property type="match status" value="1"/>
</dbReference>
<dbReference type="KEGG" id="bxe:Bxe_A2431"/>
<keyword evidence="9" id="KW-0472">Membrane</keyword>
<evidence type="ECO:0000256" key="5">
    <source>
        <dbReference type="ARBA" id="ARBA00022519"/>
    </source>
</evidence>
<evidence type="ECO:0000256" key="6">
    <source>
        <dbReference type="ARBA" id="ARBA00022741"/>
    </source>
</evidence>
<accession>Q13ZF0</accession>
<protein>
    <submittedName>
        <fullName evidence="11">Amino acid ABC transporter ATP-binding protein, PAAT family</fullName>
    </submittedName>
</protein>
<evidence type="ECO:0000313" key="12">
    <source>
        <dbReference type="Proteomes" id="UP000001817"/>
    </source>
</evidence>
<evidence type="ECO:0000256" key="4">
    <source>
        <dbReference type="ARBA" id="ARBA00022475"/>
    </source>
</evidence>
<keyword evidence="8" id="KW-0029">Amino-acid transport</keyword>
<dbReference type="PANTHER" id="PTHR43166">
    <property type="entry name" value="AMINO ACID IMPORT ATP-BINDING PROTEIN"/>
    <property type="match status" value="1"/>
</dbReference>
<keyword evidence="6" id="KW-0547">Nucleotide-binding</keyword>
<dbReference type="SMART" id="SM00382">
    <property type="entry name" value="AAA"/>
    <property type="match status" value="1"/>
</dbReference>
<dbReference type="InterPro" id="IPR017871">
    <property type="entry name" value="ABC_transporter-like_CS"/>
</dbReference>
<dbReference type="PIRSF" id="PIRSF039085">
    <property type="entry name" value="ABC_ATPase_HisP"/>
    <property type="match status" value="1"/>
</dbReference>
<dbReference type="SUPFAM" id="SSF52540">
    <property type="entry name" value="P-loop containing nucleoside triphosphate hydrolases"/>
    <property type="match status" value="1"/>
</dbReference>
<dbReference type="EMBL" id="CP000270">
    <property type="protein sequence ID" value="ABE30539.1"/>
    <property type="molecule type" value="Genomic_DNA"/>
</dbReference>
<dbReference type="STRING" id="266265.Bxe_A2431"/>
<evidence type="ECO:0000256" key="7">
    <source>
        <dbReference type="ARBA" id="ARBA00022840"/>
    </source>
</evidence>
<gene>
    <name evidence="11" type="ORF">Bxe_A2431</name>
</gene>
<dbReference type="PANTHER" id="PTHR43166:SF9">
    <property type="entry name" value="GLUTAMATE_ASPARTATE IMPORT ATP-BINDING PROTEIN GLTL"/>
    <property type="match status" value="1"/>
</dbReference>
<evidence type="ECO:0000259" key="10">
    <source>
        <dbReference type="PROSITE" id="PS50893"/>
    </source>
</evidence>
<keyword evidence="3" id="KW-0813">Transport</keyword>
<keyword evidence="4" id="KW-1003">Cell membrane</keyword>
<dbReference type="GO" id="GO:0005524">
    <property type="term" value="F:ATP binding"/>
    <property type="evidence" value="ECO:0007669"/>
    <property type="project" value="UniProtKB-KW"/>
</dbReference>
<dbReference type="InterPro" id="IPR003439">
    <property type="entry name" value="ABC_transporter-like_ATP-bd"/>
</dbReference>
<dbReference type="KEGG" id="bxb:DR64_125"/>
<evidence type="ECO:0000256" key="2">
    <source>
        <dbReference type="ARBA" id="ARBA00005417"/>
    </source>
</evidence>
<keyword evidence="7 11" id="KW-0067">ATP-binding</keyword>
<dbReference type="Proteomes" id="UP000001817">
    <property type="component" value="Chromosome 1"/>
</dbReference>
<proteinExistence type="inferred from homology"/>
<dbReference type="Gene3D" id="3.40.50.300">
    <property type="entry name" value="P-loop containing nucleotide triphosphate hydrolases"/>
    <property type="match status" value="1"/>
</dbReference>
<keyword evidence="12" id="KW-1185">Reference proteome</keyword>
<reference evidence="11 12" key="1">
    <citation type="journal article" date="2006" name="Proc. Natl. Acad. Sci. U.S.A.">
        <title>Burkholderia xenovorans LB400 harbors a multi-replicon, 9.73-Mbp genome shaped for versatility.</title>
        <authorList>
            <person name="Chain P.S."/>
            <person name="Denef V.J."/>
            <person name="Konstantinidis K.T."/>
            <person name="Vergez L.M."/>
            <person name="Agullo L."/>
            <person name="Reyes V.L."/>
            <person name="Hauser L."/>
            <person name="Cordova M."/>
            <person name="Gomez L."/>
            <person name="Gonzalez M."/>
            <person name="Land M."/>
            <person name="Lao V."/>
            <person name="Larimer F."/>
            <person name="LiPuma J.J."/>
            <person name="Mahenthiralingam E."/>
            <person name="Malfatti S.A."/>
            <person name="Marx C.J."/>
            <person name="Parnell J.J."/>
            <person name="Ramette A."/>
            <person name="Richardson P."/>
            <person name="Seeger M."/>
            <person name="Smith D."/>
            <person name="Spilker T."/>
            <person name="Sul W.J."/>
            <person name="Tsoi T.V."/>
            <person name="Ulrich L.E."/>
            <person name="Zhulin I.B."/>
            <person name="Tiedje J.M."/>
        </authorList>
    </citation>
    <scope>NUCLEOTIDE SEQUENCE [LARGE SCALE GENOMIC DNA]</scope>
    <source>
        <strain evidence="11 12">LB400</strain>
    </source>
</reference>
<feature type="domain" description="ABC transporter" evidence="10">
    <location>
        <begin position="11"/>
        <end position="247"/>
    </location>
</feature>
<dbReference type="GO" id="GO:0015424">
    <property type="term" value="F:ABC-type amino acid transporter activity"/>
    <property type="evidence" value="ECO:0007669"/>
    <property type="project" value="InterPro"/>
</dbReference>
<dbReference type="GO" id="GO:0016887">
    <property type="term" value="F:ATP hydrolysis activity"/>
    <property type="evidence" value="ECO:0007669"/>
    <property type="project" value="InterPro"/>
</dbReference>
<keyword evidence="5" id="KW-0997">Cell inner membrane</keyword>
<dbReference type="OrthoDB" id="9802264at2"/>
<sequence length="256" mass="28191">MNVIQQKAPLIELVDVHKAFNGTDVLKGVSMTIRKGETACIIGPSGSGKSTLLRCLNGLIPIDAGTIRVGSFAVETLKRDRDLVPLRHQVSMVFQQYNLFPHRTVLQNIMMAPLQVLRQPHDEVKQRALDLLARVRLTGKEDAYPAQLSGGQQQRVAIARALAMQPAIILFDEVTAALDPEMVSEVLAVIRDLSRDGMTCVLVTHEMRFAEEIADVVFFTDRGTIVESGPPAEMFHTPRDPRLASFLGKVLSRTAA</sequence>
<evidence type="ECO:0000256" key="9">
    <source>
        <dbReference type="ARBA" id="ARBA00023136"/>
    </source>
</evidence>
<dbReference type="InterPro" id="IPR027417">
    <property type="entry name" value="P-loop_NTPase"/>
</dbReference>
<evidence type="ECO:0000313" key="11">
    <source>
        <dbReference type="EMBL" id="ABE30539.1"/>
    </source>
</evidence>
<evidence type="ECO:0000256" key="3">
    <source>
        <dbReference type="ARBA" id="ARBA00022448"/>
    </source>
</evidence>
<dbReference type="CDD" id="cd03262">
    <property type="entry name" value="ABC_HisP_GlnQ"/>
    <property type="match status" value="1"/>
</dbReference>
<dbReference type="GO" id="GO:0005886">
    <property type="term" value="C:plasma membrane"/>
    <property type="evidence" value="ECO:0007669"/>
    <property type="project" value="UniProtKB-SubCell"/>
</dbReference>
<dbReference type="PROSITE" id="PS00211">
    <property type="entry name" value="ABC_TRANSPORTER_1"/>
    <property type="match status" value="1"/>
</dbReference>